<protein>
    <submittedName>
        <fullName evidence="3">Surfactin synthase thioesterase subunit</fullName>
    </submittedName>
</protein>
<keyword evidence="4" id="KW-1185">Reference proteome</keyword>
<dbReference type="PANTHER" id="PTHR11487:SF0">
    <property type="entry name" value="S-ACYL FATTY ACID SYNTHASE THIOESTERASE, MEDIUM CHAIN"/>
    <property type="match status" value="1"/>
</dbReference>
<comment type="similarity">
    <text evidence="1">Belongs to the thioesterase family.</text>
</comment>
<sequence length="260" mass="28244">MTATVGLCAERFPRELGHSRWLPFADAEGGLRLYCLPHAGGSASAFRPWIGRIPGVSVLPVQYPGRETRLRETPHSRIPELAAELAEALLADAQDAPYAVYGHSFGALTAFELMHVIRSLGGPMPVHLVVSGFSAPQAEDFADDAVTDEEIIALLRDLGGTPEQYLTDRRILKMIMPPLRADLTAKVAYRYMPRPELDVPILALGGIEDRQAEFDSMRGWGAQTTAGFRLHPLAGGHFAVLERSDETLAAISEALAPHVS</sequence>
<dbReference type="EMBL" id="QUNO01000018">
    <property type="protein sequence ID" value="REH35340.1"/>
    <property type="molecule type" value="Genomic_DNA"/>
</dbReference>
<dbReference type="AlphaFoldDB" id="A0A3E0GYZ1"/>
<gene>
    <name evidence="3" type="ORF">BCF44_118200</name>
</gene>
<dbReference type="InterPro" id="IPR001031">
    <property type="entry name" value="Thioesterase"/>
</dbReference>
<evidence type="ECO:0000313" key="3">
    <source>
        <dbReference type="EMBL" id="REH35340.1"/>
    </source>
</evidence>
<name>A0A3E0GYZ1_9PSEU</name>
<dbReference type="PANTHER" id="PTHR11487">
    <property type="entry name" value="THIOESTERASE"/>
    <property type="match status" value="1"/>
</dbReference>
<feature type="domain" description="Thioesterase" evidence="2">
    <location>
        <begin position="32"/>
        <end position="253"/>
    </location>
</feature>
<evidence type="ECO:0000259" key="2">
    <source>
        <dbReference type="Pfam" id="PF00975"/>
    </source>
</evidence>
<evidence type="ECO:0000256" key="1">
    <source>
        <dbReference type="ARBA" id="ARBA00007169"/>
    </source>
</evidence>
<accession>A0A3E0GYZ1</accession>
<reference evidence="3 4" key="1">
    <citation type="submission" date="2018-08" db="EMBL/GenBank/DDBJ databases">
        <title>Genomic Encyclopedia of Archaeal and Bacterial Type Strains, Phase II (KMG-II): from individual species to whole genera.</title>
        <authorList>
            <person name="Goeker M."/>
        </authorList>
    </citation>
    <scope>NUCLEOTIDE SEQUENCE [LARGE SCALE GENOMIC DNA]</scope>
    <source>
        <strain evidence="3 4">DSM 45791</strain>
    </source>
</reference>
<proteinExistence type="inferred from homology"/>
<comment type="caution">
    <text evidence="3">The sequence shown here is derived from an EMBL/GenBank/DDBJ whole genome shotgun (WGS) entry which is preliminary data.</text>
</comment>
<dbReference type="Proteomes" id="UP000256269">
    <property type="component" value="Unassembled WGS sequence"/>
</dbReference>
<dbReference type="InterPro" id="IPR012223">
    <property type="entry name" value="TEII"/>
</dbReference>
<dbReference type="InterPro" id="IPR029058">
    <property type="entry name" value="AB_hydrolase_fold"/>
</dbReference>
<dbReference type="OrthoDB" id="4169718at2"/>
<dbReference type="Pfam" id="PF00975">
    <property type="entry name" value="Thioesterase"/>
    <property type="match status" value="1"/>
</dbReference>
<dbReference type="Gene3D" id="3.40.50.1820">
    <property type="entry name" value="alpha/beta hydrolase"/>
    <property type="match status" value="1"/>
</dbReference>
<evidence type="ECO:0000313" key="4">
    <source>
        <dbReference type="Proteomes" id="UP000256269"/>
    </source>
</evidence>
<dbReference type="GO" id="GO:0008610">
    <property type="term" value="P:lipid biosynthetic process"/>
    <property type="evidence" value="ECO:0007669"/>
    <property type="project" value="TreeGrafter"/>
</dbReference>
<organism evidence="3 4">
    <name type="scientific">Kutzneria buriramensis</name>
    <dbReference type="NCBI Taxonomy" id="1045776"/>
    <lineage>
        <taxon>Bacteria</taxon>
        <taxon>Bacillati</taxon>
        <taxon>Actinomycetota</taxon>
        <taxon>Actinomycetes</taxon>
        <taxon>Pseudonocardiales</taxon>
        <taxon>Pseudonocardiaceae</taxon>
        <taxon>Kutzneria</taxon>
    </lineage>
</organism>
<dbReference type="RefSeq" id="WP_116180089.1">
    <property type="nucleotide sequence ID" value="NZ_CP144375.1"/>
</dbReference>
<dbReference type="SUPFAM" id="SSF53474">
    <property type="entry name" value="alpha/beta-Hydrolases"/>
    <property type="match status" value="1"/>
</dbReference>